<dbReference type="Proteomes" id="UP000030647">
    <property type="component" value="Unassembled WGS sequence"/>
</dbReference>
<dbReference type="InterPro" id="IPR006442">
    <property type="entry name" value="Antitoxin_Phd/YefM"/>
</dbReference>
<evidence type="ECO:0000313" key="4">
    <source>
        <dbReference type="EMBL" id="ERL64459.1"/>
    </source>
</evidence>
<organism evidence="4 5">
    <name type="scientific">Schleiferilactobacillus shenzhenensis LY-73</name>
    <dbReference type="NCBI Taxonomy" id="1231336"/>
    <lineage>
        <taxon>Bacteria</taxon>
        <taxon>Bacillati</taxon>
        <taxon>Bacillota</taxon>
        <taxon>Bacilli</taxon>
        <taxon>Lactobacillales</taxon>
        <taxon>Lactobacillaceae</taxon>
        <taxon>Schleiferilactobacillus</taxon>
    </lineage>
</organism>
<gene>
    <name evidence="4" type="ORF">L248_0870</name>
</gene>
<reference evidence="5" key="1">
    <citation type="journal article" date="2013" name="Genome Announc.">
        <title>Whole-Genome Sequencing of Lactobacillus shenzhenensis Strain LY-73T.</title>
        <authorList>
            <person name="Lin Z."/>
            <person name="Liu Z."/>
            <person name="Yang R."/>
            <person name="Zou Y."/>
            <person name="Wan D."/>
            <person name="Chen J."/>
            <person name="Guo M."/>
            <person name="Zhao J."/>
            <person name="Fang C."/>
            <person name="Yang R."/>
            <person name="Liu F."/>
        </authorList>
    </citation>
    <scope>NUCLEOTIDE SEQUENCE [LARGE SCALE GENOMIC DNA]</scope>
    <source>
        <strain evidence="5">LY-73</strain>
    </source>
</reference>
<evidence type="ECO:0000313" key="5">
    <source>
        <dbReference type="Proteomes" id="UP000030647"/>
    </source>
</evidence>
<dbReference type="PANTHER" id="PTHR33713:SF10">
    <property type="entry name" value="ANTITOXIN YAFN"/>
    <property type="match status" value="1"/>
</dbReference>
<proteinExistence type="inferred from homology"/>
<dbReference type="STRING" id="1231336.L248_0870"/>
<dbReference type="InterPro" id="IPR036165">
    <property type="entry name" value="YefM-like_sf"/>
</dbReference>
<comment type="function">
    <text evidence="2">Antitoxin component of a type II toxin-antitoxin (TA) system.</text>
</comment>
<dbReference type="EMBL" id="KI271597">
    <property type="protein sequence ID" value="ERL64459.1"/>
    <property type="molecule type" value="Genomic_DNA"/>
</dbReference>
<dbReference type="NCBIfam" id="TIGR01552">
    <property type="entry name" value="phd_fam"/>
    <property type="match status" value="1"/>
</dbReference>
<evidence type="ECO:0000256" key="3">
    <source>
        <dbReference type="SAM" id="MobiDB-lite"/>
    </source>
</evidence>
<feature type="region of interest" description="Disordered" evidence="3">
    <location>
        <begin position="80"/>
        <end position="107"/>
    </location>
</feature>
<dbReference type="SUPFAM" id="SSF143120">
    <property type="entry name" value="YefM-like"/>
    <property type="match status" value="1"/>
</dbReference>
<dbReference type="InterPro" id="IPR051405">
    <property type="entry name" value="phD/YefM_antitoxin"/>
</dbReference>
<dbReference type="OrthoDB" id="2418231at2"/>
<sequence>MQVLNRDLMTSVSALKKSPRDVIDQAKKEGSGIYILNRNQPEAVVLSVDDYEALVKEVDRLNDLLDIQLVQERVSHTTADKLLTDEQVRGKEKASADNPIDPDDGWE</sequence>
<dbReference type="PANTHER" id="PTHR33713">
    <property type="entry name" value="ANTITOXIN YAFN-RELATED"/>
    <property type="match status" value="1"/>
</dbReference>
<evidence type="ECO:0000256" key="1">
    <source>
        <dbReference type="ARBA" id="ARBA00009981"/>
    </source>
</evidence>
<name>U4TJS1_9LACO</name>
<dbReference type="HOGENOM" id="CLU_175474_0_0_9"/>
<dbReference type="RefSeq" id="WP_022530202.1">
    <property type="nucleotide sequence ID" value="NZ_KI271597.1"/>
</dbReference>
<comment type="similarity">
    <text evidence="1 2">Belongs to the phD/YefM antitoxin family.</text>
</comment>
<protein>
    <recommendedName>
        <fullName evidence="2">Antitoxin</fullName>
    </recommendedName>
</protein>
<dbReference type="Pfam" id="PF02604">
    <property type="entry name" value="PhdYeFM_antitox"/>
    <property type="match status" value="1"/>
</dbReference>
<accession>U4TJS1</accession>
<dbReference type="eggNOG" id="ENOG5032YHR">
    <property type="taxonomic scope" value="Bacteria"/>
</dbReference>
<dbReference type="Gene3D" id="3.40.1620.10">
    <property type="entry name" value="YefM-like domain"/>
    <property type="match status" value="1"/>
</dbReference>
<keyword evidence="5" id="KW-1185">Reference proteome</keyword>
<evidence type="ECO:0000256" key="2">
    <source>
        <dbReference type="RuleBase" id="RU362080"/>
    </source>
</evidence>
<feature type="compositionally biased region" description="Basic and acidic residues" evidence="3">
    <location>
        <begin position="80"/>
        <end position="95"/>
    </location>
</feature>
<dbReference type="AlphaFoldDB" id="U4TJS1"/>